<feature type="domain" description="Aldehyde dehydrogenase" evidence="5">
    <location>
        <begin position="13"/>
        <end position="471"/>
    </location>
</feature>
<evidence type="ECO:0000256" key="3">
    <source>
        <dbReference type="PROSITE-ProRule" id="PRU10007"/>
    </source>
</evidence>
<dbReference type="GO" id="GO:0016620">
    <property type="term" value="F:oxidoreductase activity, acting on the aldehyde or oxo group of donors, NAD or NADP as acceptor"/>
    <property type="evidence" value="ECO:0007669"/>
    <property type="project" value="InterPro"/>
</dbReference>
<dbReference type="PROSITE" id="PS00687">
    <property type="entry name" value="ALDEHYDE_DEHYDR_GLU"/>
    <property type="match status" value="1"/>
</dbReference>
<dbReference type="Gene3D" id="3.40.605.10">
    <property type="entry name" value="Aldehyde Dehydrogenase, Chain A, domain 1"/>
    <property type="match status" value="1"/>
</dbReference>
<organism evidence="6 7">
    <name type="scientific">Pseudohalioglobus lutimaris</name>
    <dbReference type="NCBI Taxonomy" id="1737061"/>
    <lineage>
        <taxon>Bacteria</taxon>
        <taxon>Pseudomonadati</taxon>
        <taxon>Pseudomonadota</taxon>
        <taxon>Gammaproteobacteria</taxon>
        <taxon>Cellvibrionales</taxon>
        <taxon>Halieaceae</taxon>
        <taxon>Pseudohalioglobus</taxon>
    </lineage>
</organism>
<proteinExistence type="inferred from homology"/>
<evidence type="ECO:0000256" key="4">
    <source>
        <dbReference type="RuleBase" id="RU003345"/>
    </source>
</evidence>
<feature type="active site" evidence="3">
    <location>
        <position position="246"/>
    </location>
</feature>
<dbReference type="InterPro" id="IPR016161">
    <property type="entry name" value="Ald_DH/histidinol_DH"/>
</dbReference>
<dbReference type="OrthoDB" id="5887723at2"/>
<gene>
    <name evidence="6" type="ORF">C0039_09490</name>
</gene>
<dbReference type="FunFam" id="3.40.309.10:FF:000012">
    <property type="entry name" value="Betaine aldehyde dehydrogenase"/>
    <property type="match status" value="1"/>
</dbReference>
<keyword evidence="7" id="KW-1185">Reference proteome</keyword>
<dbReference type="EMBL" id="PKUS01000010">
    <property type="protein sequence ID" value="PLW69039.1"/>
    <property type="molecule type" value="Genomic_DNA"/>
</dbReference>
<dbReference type="InterPro" id="IPR016163">
    <property type="entry name" value="Ald_DH_C"/>
</dbReference>
<evidence type="ECO:0000256" key="2">
    <source>
        <dbReference type="ARBA" id="ARBA00023002"/>
    </source>
</evidence>
<dbReference type="CDD" id="cd07138">
    <property type="entry name" value="ALDH_CddD_SSP0762"/>
    <property type="match status" value="1"/>
</dbReference>
<evidence type="ECO:0000313" key="6">
    <source>
        <dbReference type="EMBL" id="PLW69039.1"/>
    </source>
</evidence>
<keyword evidence="2 4" id="KW-0560">Oxidoreductase</keyword>
<dbReference type="SUPFAM" id="SSF53720">
    <property type="entry name" value="ALDH-like"/>
    <property type="match status" value="1"/>
</dbReference>
<comment type="similarity">
    <text evidence="1 4">Belongs to the aldehyde dehydrogenase family.</text>
</comment>
<comment type="caution">
    <text evidence="6">The sequence shown here is derived from an EMBL/GenBank/DDBJ whole genome shotgun (WGS) entry which is preliminary data.</text>
</comment>
<protein>
    <submittedName>
        <fullName evidence="6">Aldehyde dehydrogenase family protein</fullName>
    </submittedName>
</protein>
<evidence type="ECO:0000259" key="5">
    <source>
        <dbReference type="Pfam" id="PF00171"/>
    </source>
</evidence>
<dbReference type="Gene3D" id="3.40.309.10">
    <property type="entry name" value="Aldehyde Dehydrogenase, Chain A, domain 2"/>
    <property type="match status" value="1"/>
</dbReference>
<dbReference type="AlphaFoldDB" id="A0A2N5X3G2"/>
<dbReference type="Pfam" id="PF00171">
    <property type="entry name" value="Aldedh"/>
    <property type="match status" value="1"/>
</dbReference>
<dbReference type="InterPro" id="IPR016162">
    <property type="entry name" value="Ald_DH_N"/>
</dbReference>
<name>A0A2N5X3G2_9GAMM</name>
<dbReference type="InterPro" id="IPR029510">
    <property type="entry name" value="Ald_DH_CS_GLU"/>
</dbReference>
<sequence>MRDYRKFYIDGQWVDPATPAEMEIINPATDAVAGVISLGTAADVDVAVAAARKAFDSWATTSREQRIALLENVIAIYQTRMDDMALAITEEMGAPLEAVSKPMQAALPLWHFATVVEVLKNFAFEESQGTTTVIREPVGVCALVTPWNWPANQIACKVAPALAAGCTMVLKPSEIAPFDAHILAEVLHEAGVPAGVFNLVDGDGPGVGAPLTSHPDVDFVSFTGSTRAGQLISKAAADTIKTVALELGGKSANIILDDVDLETAITDSVATMMRNSGQSCNAPSRLLVPASHLAEVEIIAARVADAIKVGDPQDPSTVMGPLASRAHFNKVQGMINTGIEEGAKLICGGPGLPEGMERGCYTRPTIFSEVNNAMTIAREEIFGPVLCIIPYQDEEDAVRIANDTPYGLSGYVAGSDLQRARNVARRLRTGNVHINGAMPDPAAPFGGYKQSGIGREWGQHGFEEFLEIKAVMGDNPE</sequence>
<dbReference type="Proteomes" id="UP000235005">
    <property type="component" value="Unassembled WGS sequence"/>
</dbReference>
<accession>A0A2N5X3G2</accession>
<evidence type="ECO:0000313" key="7">
    <source>
        <dbReference type="Proteomes" id="UP000235005"/>
    </source>
</evidence>
<dbReference type="PANTHER" id="PTHR42804">
    <property type="entry name" value="ALDEHYDE DEHYDROGENASE"/>
    <property type="match status" value="1"/>
</dbReference>
<dbReference type="InterPro" id="IPR015590">
    <property type="entry name" value="Aldehyde_DH_dom"/>
</dbReference>
<dbReference type="FunFam" id="3.40.605.10:FF:000026">
    <property type="entry name" value="Aldehyde dehydrogenase, putative"/>
    <property type="match status" value="1"/>
</dbReference>
<dbReference type="PANTHER" id="PTHR42804:SF1">
    <property type="entry name" value="ALDEHYDE DEHYDROGENASE-RELATED"/>
    <property type="match status" value="1"/>
</dbReference>
<dbReference type="FunFam" id="3.40.605.10:FF:000007">
    <property type="entry name" value="NAD/NADP-dependent betaine aldehyde dehydrogenase"/>
    <property type="match status" value="1"/>
</dbReference>
<reference evidence="6 7" key="1">
    <citation type="submission" date="2018-01" db="EMBL/GenBank/DDBJ databases">
        <title>The draft genome sequence of Halioglobus lutimaris HF004.</title>
        <authorList>
            <person name="Du Z.-J."/>
            <person name="Shi M.-J."/>
        </authorList>
    </citation>
    <scope>NUCLEOTIDE SEQUENCE [LARGE SCALE GENOMIC DNA]</scope>
    <source>
        <strain evidence="6 7">HF004</strain>
    </source>
</reference>
<evidence type="ECO:0000256" key="1">
    <source>
        <dbReference type="ARBA" id="ARBA00009986"/>
    </source>
</evidence>